<feature type="region of interest" description="Disordered" evidence="1">
    <location>
        <begin position="120"/>
        <end position="334"/>
    </location>
</feature>
<evidence type="ECO:0000256" key="1">
    <source>
        <dbReference type="SAM" id="MobiDB-lite"/>
    </source>
</evidence>
<evidence type="ECO:0000313" key="3">
    <source>
        <dbReference type="Proteomes" id="UP001633002"/>
    </source>
</evidence>
<dbReference type="EMBL" id="JBJQOH010000004">
    <property type="protein sequence ID" value="KAL3690247.1"/>
    <property type="molecule type" value="Genomic_DNA"/>
</dbReference>
<feature type="region of interest" description="Disordered" evidence="1">
    <location>
        <begin position="400"/>
        <end position="459"/>
    </location>
</feature>
<organism evidence="2 3">
    <name type="scientific">Riccia sorocarpa</name>
    <dbReference type="NCBI Taxonomy" id="122646"/>
    <lineage>
        <taxon>Eukaryota</taxon>
        <taxon>Viridiplantae</taxon>
        <taxon>Streptophyta</taxon>
        <taxon>Embryophyta</taxon>
        <taxon>Marchantiophyta</taxon>
        <taxon>Marchantiopsida</taxon>
        <taxon>Marchantiidae</taxon>
        <taxon>Marchantiales</taxon>
        <taxon>Ricciaceae</taxon>
        <taxon>Riccia</taxon>
    </lineage>
</organism>
<feature type="compositionally biased region" description="Basic and acidic residues" evidence="1">
    <location>
        <begin position="151"/>
        <end position="162"/>
    </location>
</feature>
<dbReference type="AlphaFoldDB" id="A0ABD3HI48"/>
<feature type="compositionally biased region" description="Basic and acidic residues" evidence="1">
    <location>
        <begin position="427"/>
        <end position="455"/>
    </location>
</feature>
<evidence type="ECO:0000313" key="2">
    <source>
        <dbReference type="EMBL" id="KAL3690247.1"/>
    </source>
</evidence>
<proteinExistence type="predicted"/>
<feature type="compositionally biased region" description="Low complexity" evidence="1">
    <location>
        <begin position="164"/>
        <end position="176"/>
    </location>
</feature>
<feature type="compositionally biased region" description="Polar residues" evidence="1">
    <location>
        <begin position="177"/>
        <end position="198"/>
    </location>
</feature>
<feature type="compositionally biased region" description="Pro residues" evidence="1">
    <location>
        <begin position="208"/>
        <end position="245"/>
    </location>
</feature>
<gene>
    <name evidence="2" type="ORF">R1sor_016556</name>
</gene>
<feature type="compositionally biased region" description="Pro residues" evidence="1">
    <location>
        <begin position="417"/>
        <end position="426"/>
    </location>
</feature>
<protein>
    <submittedName>
        <fullName evidence="2">Uncharacterized protein</fullName>
    </submittedName>
</protein>
<comment type="caution">
    <text evidence="2">The sequence shown here is derived from an EMBL/GenBank/DDBJ whole genome shotgun (WGS) entry which is preliminary data.</text>
</comment>
<keyword evidence="3" id="KW-1185">Reference proteome</keyword>
<name>A0ABD3HI48_9MARC</name>
<sequence>MKTLQLQIDGKKRSLHVLTAEVESAKRESAKIPQFSIASCPLNIEESELATDAVDADRYNSLLGYEDPHVEVNGPYGGSTQGETRPANHFDQLLVAVQDVMDSTETPEHSLASLLAAIDNDAEPPDSPSHHGQEQAPQRSGAERIPQLPPVEKECVSEDHTIKVTTVDNTPVTTNTSGGSPNRRPTSKDLPSTSTPQGPLSPRTAQQVPPPPRNTPQVPPPIRKMKPQVPPPPKKTTPKMPPPPRITFASLPPQRPPSTTARRTSAAGLPPLPPTAATRGRGRGRGRAGSTPAKQRTPARPGTSRRAAPKQPAPLPVNLNDGQDNEDDEMAEVWRDFAVVQAQTKAKKNEQREKQEHEQFVKFAKLREEKQIKNWRAMDASGRKKWDEIVATFPYCAENEYDSRTGYDPPRYEPIPRTSPKPPGRPRFPDPPRETAQEEIERKKRAYEKGIEKRRPGTAPSCTHDLVWHDCPLSRRKPQPPLMQWSDEDLCAYYERIERQKKEEEEKRRRRLVHKRKYFPVVVLRHVSSTERVVSASL</sequence>
<dbReference type="Proteomes" id="UP001633002">
    <property type="component" value="Unassembled WGS sequence"/>
</dbReference>
<feature type="region of interest" description="Disordered" evidence="1">
    <location>
        <begin position="66"/>
        <end position="85"/>
    </location>
</feature>
<accession>A0ABD3HI48</accession>
<reference evidence="2 3" key="1">
    <citation type="submission" date="2024-09" db="EMBL/GenBank/DDBJ databases">
        <title>Chromosome-scale assembly of Riccia sorocarpa.</title>
        <authorList>
            <person name="Paukszto L."/>
        </authorList>
    </citation>
    <scope>NUCLEOTIDE SEQUENCE [LARGE SCALE GENOMIC DNA]</scope>
    <source>
        <strain evidence="2">LP-2024</strain>
        <tissue evidence="2">Aerial parts of the thallus</tissue>
    </source>
</reference>